<feature type="transmembrane region" description="Helical" evidence="1">
    <location>
        <begin position="498"/>
        <end position="515"/>
    </location>
</feature>
<proteinExistence type="predicted"/>
<organism evidence="2">
    <name type="scientific">Schlesneria paludicola</name>
    <dbReference type="NCBI Taxonomy" id="360056"/>
    <lineage>
        <taxon>Bacteria</taxon>
        <taxon>Pseudomonadati</taxon>
        <taxon>Planctomycetota</taxon>
        <taxon>Planctomycetia</taxon>
        <taxon>Planctomycetales</taxon>
        <taxon>Planctomycetaceae</taxon>
        <taxon>Schlesneria</taxon>
    </lineage>
</organism>
<feature type="transmembrane region" description="Helical" evidence="1">
    <location>
        <begin position="140"/>
        <end position="164"/>
    </location>
</feature>
<sequence>MSNPILRREFVGQFRQRRTIAMLCGLVAALTLLVALRWPTEPRMALSGSRSQEIFRLLAYGSLGALLLLLPVFPAASIVREKKQGTLALLLNTPLGGARIFLGKFLAILGLAAVLLTLTVPAVGACSAMGGVSLARDVGWVYAILVLTAVQYTALGLLVSTFAGSTDAAARWTYGWVLLLSVASLVPHYFFIGVGGWQAELVVWLRSSSPFAAMMAGLGAADVGGRGVASTVDVLTRFVWVSVSCSVLCSLWTISRLNYTLFDQPRSAGRIVDEMSLPVRLARRLFFLVDPGRRSGAIGRFVNPVMVKEFRCRRFGRLHWLLRLVAGCAVLSLALSILTTTRTIEWDVATIGGILVLLQVALLVLITPSLTAGLISTERETGGWVLLQMTPLSVWRIVWGKLLSVFLTLVLVLFATLPGYLVMVYIEPGLRFQVERVVICLFATALFSMLASAAVGSLFRMTAPATAAAYGLLIAVCGGPLLIWLGRDAPFGHDVVEAALTINPIAAALTVIRLPGFREYDLIPANWWFLGCGSLMGLLVLVAQARRLSEPQ</sequence>
<keyword evidence="1" id="KW-0812">Transmembrane</keyword>
<protein>
    <submittedName>
        <fullName evidence="2">ABC transporter</fullName>
    </submittedName>
</protein>
<feature type="transmembrane region" description="Helical" evidence="1">
    <location>
        <begin position="405"/>
        <end position="426"/>
    </location>
</feature>
<dbReference type="GO" id="GO:0005886">
    <property type="term" value="C:plasma membrane"/>
    <property type="evidence" value="ECO:0007669"/>
    <property type="project" value="UniProtKB-SubCell"/>
</dbReference>
<dbReference type="EMBL" id="DSVQ01000010">
    <property type="protein sequence ID" value="HGT38606.1"/>
    <property type="molecule type" value="Genomic_DNA"/>
</dbReference>
<feature type="transmembrane region" description="Helical" evidence="1">
    <location>
        <begin position="438"/>
        <end position="459"/>
    </location>
</feature>
<name>A0A7C4QQ24_9PLAN</name>
<feature type="transmembrane region" description="Helical" evidence="1">
    <location>
        <begin position="20"/>
        <end position="38"/>
    </location>
</feature>
<feature type="transmembrane region" description="Helical" evidence="1">
    <location>
        <begin position="351"/>
        <end position="375"/>
    </location>
</feature>
<reference evidence="2" key="1">
    <citation type="journal article" date="2020" name="mSystems">
        <title>Genome- and Community-Level Interaction Insights into Carbon Utilization and Element Cycling Functions of Hydrothermarchaeota in Hydrothermal Sediment.</title>
        <authorList>
            <person name="Zhou Z."/>
            <person name="Liu Y."/>
            <person name="Xu W."/>
            <person name="Pan J."/>
            <person name="Luo Z.H."/>
            <person name="Li M."/>
        </authorList>
    </citation>
    <scope>NUCLEOTIDE SEQUENCE [LARGE SCALE GENOMIC DNA]</scope>
    <source>
        <strain evidence="2">SpSt-508</strain>
    </source>
</reference>
<comment type="caution">
    <text evidence="2">The sequence shown here is derived from an EMBL/GenBank/DDBJ whole genome shotgun (WGS) entry which is preliminary data.</text>
</comment>
<feature type="transmembrane region" description="Helical" evidence="1">
    <location>
        <begin position="238"/>
        <end position="257"/>
    </location>
</feature>
<keyword evidence="1" id="KW-1133">Transmembrane helix</keyword>
<feature type="transmembrane region" description="Helical" evidence="1">
    <location>
        <begin position="100"/>
        <end position="120"/>
    </location>
</feature>
<feature type="transmembrane region" description="Helical" evidence="1">
    <location>
        <begin position="465"/>
        <end position="486"/>
    </location>
</feature>
<dbReference type="AlphaFoldDB" id="A0A7C4QQ24"/>
<keyword evidence="1" id="KW-0472">Membrane</keyword>
<evidence type="ECO:0000313" key="2">
    <source>
        <dbReference type="EMBL" id="HGT38606.1"/>
    </source>
</evidence>
<dbReference type="PANTHER" id="PTHR43471:SF1">
    <property type="entry name" value="ABC TRANSPORTER PERMEASE PROTEIN NOSY-RELATED"/>
    <property type="match status" value="1"/>
</dbReference>
<feature type="transmembrane region" description="Helical" evidence="1">
    <location>
        <begin position="320"/>
        <end position="339"/>
    </location>
</feature>
<dbReference type="PANTHER" id="PTHR43471">
    <property type="entry name" value="ABC TRANSPORTER PERMEASE"/>
    <property type="match status" value="1"/>
</dbReference>
<dbReference type="Pfam" id="PF12679">
    <property type="entry name" value="ABC2_membrane_2"/>
    <property type="match status" value="1"/>
</dbReference>
<accession>A0A7C4QQ24</accession>
<feature type="transmembrane region" description="Helical" evidence="1">
    <location>
        <begin position="176"/>
        <end position="197"/>
    </location>
</feature>
<dbReference type="GO" id="GO:0140359">
    <property type="term" value="F:ABC-type transporter activity"/>
    <property type="evidence" value="ECO:0007669"/>
    <property type="project" value="InterPro"/>
</dbReference>
<evidence type="ECO:0000256" key="1">
    <source>
        <dbReference type="SAM" id="Phobius"/>
    </source>
</evidence>
<feature type="transmembrane region" description="Helical" evidence="1">
    <location>
        <begin position="527"/>
        <end position="545"/>
    </location>
</feature>
<feature type="transmembrane region" description="Helical" evidence="1">
    <location>
        <begin position="58"/>
        <end position="79"/>
    </location>
</feature>
<gene>
    <name evidence="2" type="ORF">ENS64_05000</name>
</gene>